<organism evidence="2 3">
    <name type="scientific">Sclerotinia sclerotiorum (strain ATCC 18683 / 1980 / Ss-1)</name>
    <name type="common">White mold</name>
    <name type="synonym">Whetzelinia sclerotiorum</name>
    <dbReference type="NCBI Taxonomy" id="665079"/>
    <lineage>
        <taxon>Eukaryota</taxon>
        <taxon>Fungi</taxon>
        <taxon>Dikarya</taxon>
        <taxon>Ascomycota</taxon>
        <taxon>Pezizomycotina</taxon>
        <taxon>Leotiomycetes</taxon>
        <taxon>Helotiales</taxon>
        <taxon>Sclerotiniaceae</taxon>
        <taxon>Sclerotinia</taxon>
    </lineage>
</organism>
<feature type="region of interest" description="Disordered" evidence="1">
    <location>
        <begin position="115"/>
        <end position="134"/>
    </location>
</feature>
<accession>A7EGF1</accession>
<dbReference type="Proteomes" id="UP000001312">
    <property type="component" value="Unassembled WGS sequence"/>
</dbReference>
<protein>
    <submittedName>
        <fullName evidence="2">Uncharacterized protein</fullName>
    </submittedName>
</protein>
<dbReference type="GeneID" id="5491186"/>
<dbReference type="RefSeq" id="XP_001594585.1">
    <property type="nucleotide sequence ID" value="XM_001594535.1"/>
</dbReference>
<keyword evidence="3" id="KW-1185">Reference proteome</keyword>
<dbReference type="AlphaFoldDB" id="A7EGF1"/>
<sequence>MFPFSHNSSIYDLLRSHTSLERKRKPEILTGKSNYLLNANKSVLYESYLIPPRDPRNPATHVNGSTASTIGASLKSLTYKGSCQSSRRGYGTKRFHAWGGMGRLMSCYLISLGQEMPREETSKDPRSETSKRKP</sequence>
<reference evidence="3" key="1">
    <citation type="journal article" date="2011" name="PLoS Genet.">
        <title>Genomic analysis of the necrotrophic fungal pathogens Sclerotinia sclerotiorum and Botrytis cinerea.</title>
        <authorList>
            <person name="Amselem J."/>
            <person name="Cuomo C.A."/>
            <person name="van Kan J.A."/>
            <person name="Viaud M."/>
            <person name="Benito E.P."/>
            <person name="Couloux A."/>
            <person name="Coutinho P.M."/>
            <person name="de Vries R.P."/>
            <person name="Dyer P.S."/>
            <person name="Fillinger S."/>
            <person name="Fournier E."/>
            <person name="Gout L."/>
            <person name="Hahn M."/>
            <person name="Kohn L."/>
            <person name="Lapalu N."/>
            <person name="Plummer K.M."/>
            <person name="Pradier J.M."/>
            <person name="Quevillon E."/>
            <person name="Sharon A."/>
            <person name="Simon A."/>
            <person name="ten Have A."/>
            <person name="Tudzynski B."/>
            <person name="Tudzynski P."/>
            <person name="Wincker P."/>
            <person name="Andrew M."/>
            <person name="Anthouard V."/>
            <person name="Beever R.E."/>
            <person name="Beffa R."/>
            <person name="Benoit I."/>
            <person name="Bouzid O."/>
            <person name="Brault B."/>
            <person name="Chen Z."/>
            <person name="Choquer M."/>
            <person name="Collemare J."/>
            <person name="Cotton P."/>
            <person name="Danchin E.G."/>
            <person name="Da Silva C."/>
            <person name="Gautier A."/>
            <person name="Giraud C."/>
            <person name="Giraud T."/>
            <person name="Gonzalez C."/>
            <person name="Grossetete S."/>
            <person name="Guldener U."/>
            <person name="Henrissat B."/>
            <person name="Howlett B.J."/>
            <person name="Kodira C."/>
            <person name="Kretschmer M."/>
            <person name="Lappartient A."/>
            <person name="Leroch M."/>
            <person name="Levis C."/>
            <person name="Mauceli E."/>
            <person name="Neuveglise C."/>
            <person name="Oeser B."/>
            <person name="Pearson M."/>
            <person name="Poulain J."/>
            <person name="Poussereau N."/>
            <person name="Quesneville H."/>
            <person name="Rascle C."/>
            <person name="Schumacher J."/>
            <person name="Segurens B."/>
            <person name="Sexton A."/>
            <person name="Silva E."/>
            <person name="Sirven C."/>
            <person name="Soanes D.M."/>
            <person name="Talbot N.J."/>
            <person name="Templeton M."/>
            <person name="Yandava C."/>
            <person name="Yarden O."/>
            <person name="Zeng Q."/>
            <person name="Rollins J.A."/>
            <person name="Lebrun M.H."/>
            <person name="Dickman M."/>
        </authorList>
    </citation>
    <scope>NUCLEOTIDE SEQUENCE [LARGE SCALE GENOMIC DNA]</scope>
    <source>
        <strain evidence="3">ATCC 18683 / 1980 / Ss-1</strain>
    </source>
</reference>
<gene>
    <name evidence="2" type="ORF">SS1G_04392</name>
</gene>
<name>A7EGF1_SCLS1</name>
<evidence type="ECO:0000256" key="1">
    <source>
        <dbReference type="SAM" id="MobiDB-lite"/>
    </source>
</evidence>
<dbReference type="InParanoid" id="A7EGF1"/>
<dbReference type="EMBL" id="CH476625">
    <property type="protein sequence ID" value="EDO01917.1"/>
    <property type="molecule type" value="Genomic_DNA"/>
</dbReference>
<dbReference type="KEGG" id="ssl:SS1G_04392"/>
<evidence type="ECO:0000313" key="3">
    <source>
        <dbReference type="Proteomes" id="UP000001312"/>
    </source>
</evidence>
<dbReference type="HOGENOM" id="CLU_1897468_0_0_1"/>
<proteinExistence type="predicted"/>
<feature type="compositionally biased region" description="Basic and acidic residues" evidence="1">
    <location>
        <begin position="116"/>
        <end position="134"/>
    </location>
</feature>
<evidence type="ECO:0000313" key="2">
    <source>
        <dbReference type="EMBL" id="EDO01917.1"/>
    </source>
</evidence>